<dbReference type="HAMAP" id="MF_00484">
    <property type="entry name" value="Glycogen_synth"/>
    <property type="match status" value="1"/>
</dbReference>
<comment type="caution">
    <text evidence="11">The sequence shown here is derived from an EMBL/GenBank/DDBJ whole genome shotgun (WGS) entry which is preliminary data.</text>
</comment>
<dbReference type="UniPathway" id="UPA00164"/>
<dbReference type="Pfam" id="PF08323">
    <property type="entry name" value="Glyco_transf_5"/>
    <property type="match status" value="1"/>
</dbReference>
<comment type="pathway">
    <text evidence="3 8">Glycan biosynthesis; glycogen biosynthesis.</text>
</comment>
<dbReference type="InterPro" id="IPR001296">
    <property type="entry name" value="Glyco_trans_1"/>
</dbReference>
<evidence type="ECO:0000256" key="2">
    <source>
        <dbReference type="ARBA" id="ARBA00002764"/>
    </source>
</evidence>
<dbReference type="AlphaFoldDB" id="A0A147GYW1"/>
<dbReference type="InterPro" id="IPR011835">
    <property type="entry name" value="GS/SS"/>
</dbReference>
<dbReference type="SUPFAM" id="SSF53756">
    <property type="entry name" value="UDP-Glycosyltransferase/glycogen phosphorylase"/>
    <property type="match status" value="1"/>
</dbReference>
<comment type="function">
    <text evidence="2 8">Synthesizes alpha-1,4-glucan chains using ADP-glucose.</text>
</comment>
<dbReference type="NCBIfam" id="NF001899">
    <property type="entry name" value="PRK00654.1-2"/>
    <property type="match status" value="1"/>
</dbReference>
<accession>A0A147GYW1</accession>
<sequence>MRILQVSAELFPLLKTGGLADVTGALPLALAAAGADARVLLPAFPAIAAGVADARPVAPFHAPWGEPGLLRFGYIDGGAGRLLPTYLIDSPGLYDRPGNPYEGPGKLPYADNHRRFAMLGWAAALLAQGLDPHWRPDVLHAHDWHAGLAPAYLAFARQRGQAGDVRSVFTIHNLAYQGQFGGWAFAELGLPPEAFQVEGLEYHGDVSFMKAGLFYADRITTVSPSYAQEIQTPEQGFGLDGLLRARSGALHGILNAVDETVWSPATDTHLAQRFSMPEGRRMAGKARCKAALQHELGLAVDERAPLFIVVSRLTEQKGLHLVLGGIDALLEHGGQLAVLGSGDGWMEQAFRERAAAQPRRIAARIGYDEPLAHRLFGGADVVLVPSRFEPCGLTQMYGLRYGALPLVHRVGGLADTVVDCALENLADGSATGFVFERFDDDAYARALRRAFALYGRPADWRRVRATAMRRPADWDTAAAGYLAVYQQALAA</sequence>
<evidence type="ECO:0000259" key="9">
    <source>
        <dbReference type="Pfam" id="PF00534"/>
    </source>
</evidence>
<dbReference type="PANTHER" id="PTHR45825">
    <property type="entry name" value="GRANULE-BOUND STARCH SYNTHASE 1, CHLOROPLASTIC/AMYLOPLASTIC"/>
    <property type="match status" value="1"/>
</dbReference>
<keyword evidence="5 8" id="KW-0328">Glycosyltransferase</keyword>
<evidence type="ECO:0000256" key="6">
    <source>
        <dbReference type="ARBA" id="ARBA00022679"/>
    </source>
</evidence>
<dbReference type="NCBIfam" id="TIGR02095">
    <property type="entry name" value="glgA"/>
    <property type="match status" value="1"/>
</dbReference>
<evidence type="ECO:0000256" key="7">
    <source>
        <dbReference type="ARBA" id="ARBA00023056"/>
    </source>
</evidence>
<evidence type="ECO:0000256" key="1">
    <source>
        <dbReference type="ARBA" id="ARBA00001478"/>
    </source>
</evidence>
<keyword evidence="7 8" id="KW-0320">Glycogen biosynthesis</keyword>
<keyword evidence="6 8" id="KW-0808">Transferase</keyword>
<evidence type="ECO:0000313" key="11">
    <source>
        <dbReference type="EMBL" id="KTT22838.1"/>
    </source>
</evidence>
<dbReference type="Proteomes" id="UP000072741">
    <property type="component" value="Unassembled WGS sequence"/>
</dbReference>
<dbReference type="GO" id="GO:0005829">
    <property type="term" value="C:cytosol"/>
    <property type="evidence" value="ECO:0007669"/>
    <property type="project" value="TreeGrafter"/>
</dbReference>
<proteinExistence type="inferred from homology"/>
<evidence type="ECO:0000259" key="10">
    <source>
        <dbReference type="Pfam" id="PF08323"/>
    </source>
</evidence>
<evidence type="ECO:0000256" key="3">
    <source>
        <dbReference type="ARBA" id="ARBA00004964"/>
    </source>
</evidence>
<dbReference type="EC" id="2.4.1.21" evidence="8"/>
<dbReference type="CDD" id="cd03791">
    <property type="entry name" value="GT5_Glycogen_synthase_DULL1-like"/>
    <property type="match status" value="1"/>
</dbReference>
<evidence type="ECO:0000256" key="8">
    <source>
        <dbReference type="HAMAP-Rule" id="MF_00484"/>
    </source>
</evidence>
<dbReference type="Pfam" id="PF00534">
    <property type="entry name" value="Glycos_transf_1"/>
    <property type="match status" value="1"/>
</dbReference>
<feature type="binding site" evidence="8">
    <location>
        <position position="15"/>
    </location>
    <ligand>
        <name>ADP-alpha-D-glucose</name>
        <dbReference type="ChEBI" id="CHEBI:57498"/>
    </ligand>
</feature>
<comment type="similarity">
    <text evidence="4 8">Belongs to the glycosyltransferase 1 family. Bacterial/plant glycogen synthase subfamily.</text>
</comment>
<dbReference type="InterPro" id="IPR013534">
    <property type="entry name" value="Starch_synth_cat_dom"/>
</dbReference>
<dbReference type="PANTHER" id="PTHR45825:SF11">
    <property type="entry name" value="ALPHA AMYLASE DOMAIN-CONTAINING PROTEIN"/>
    <property type="match status" value="1"/>
</dbReference>
<organism evidence="11 12">
    <name type="scientific">Pseudacidovorax intermedius</name>
    <dbReference type="NCBI Taxonomy" id="433924"/>
    <lineage>
        <taxon>Bacteria</taxon>
        <taxon>Pseudomonadati</taxon>
        <taxon>Pseudomonadota</taxon>
        <taxon>Betaproteobacteria</taxon>
        <taxon>Burkholderiales</taxon>
        <taxon>Comamonadaceae</taxon>
        <taxon>Pseudacidovorax</taxon>
    </lineage>
</organism>
<dbReference type="EMBL" id="LDSL01000053">
    <property type="protein sequence ID" value="KTT22838.1"/>
    <property type="molecule type" value="Genomic_DNA"/>
</dbReference>
<dbReference type="Gene3D" id="3.40.50.2000">
    <property type="entry name" value="Glycogen Phosphorylase B"/>
    <property type="match status" value="2"/>
</dbReference>
<dbReference type="GO" id="GO:0004373">
    <property type="term" value="F:alpha-1,4-glucan glucosyltransferase (UDP-glucose donor) activity"/>
    <property type="evidence" value="ECO:0007669"/>
    <property type="project" value="InterPro"/>
</dbReference>
<feature type="domain" description="Glycosyl transferase family 1" evidence="9">
    <location>
        <begin position="300"/>
        <end position="460"/>
    </location>
</feature>
<dbReference type="GO" id="GO:0005978">
    <property type="term" value="P:glycogen biosynthetic process"/>
    <property type="evidence" value="ECO:0007669"/>
    <property type="project" value="UniProtKB-UniRule"/>
</dbReference>
<dbReference type="PATRIC" id="fig|433924.3.peg.3794"/>
<name>A0A147GYW1_9BURK</name>
<reference evidence="11 12" key="1">
    <citation type="journal article" date="2016" name="Front. Microbiol.">
        <title>Genomic Resource of Rice Seed Associated Bacteria.</title>
        <authorList>
            <person name="Midha S."/>
            <person name="Bansal K."/>
            <person name="Sharma S."/>
            <person name="Kumar N."/>
            <person name="Patil P.P."/>
            <person name="Chaudhry V."/>
            <person name="Patil P.B."/>
        </authorList>
    </citation>
    <scope>NUCLEOTIDE SEQUENCE [LARGE SCALE GENOMIC DNA]</scope>
    <source>
        <strain evidence="11 12">NS331</strain>
    </source>
</reference>
<keyword evidence="12" id="KW-1185">Reference proteome</keyword>
<dbReference type="GO" id="GO:0009011">
    <property type="term" value="F:alpha-1,4-glucan glucosyltransferase (ADP-glucose donor) activity"/>
    <property type="evidence" value="ECO:0007669"/>
    <property type="project" value="UniProtKB-UniRule"/>
</dbReference>
<evidence type="ECO:0000313" key="12">
    <source>
        <dbReference type="Proteomes" id="UP000072741"/>
    </source>
</evidence>
<gene>
    <name evidence="8" type="primary">glgA</name>
    <name evidence="11" type="ORF">NS331_09070</name>
</gene>
<protein>
    <recommendedName>
        <fullName evidence="8">Glycogen synthase</fullName>
        <ecNumber evidence="8">2.4.1.21</ecNumber>
    </recommendedName>
    <alternativeName>
        <fullName evidence="8">Starch [bacterial glycogen] synthase</fullName>
    </alternativeName>
</protein>
<dbReference type="OrthoDB" id="9808590at2"/>
<evidence type="ECO:0000256" key="5">
    <source>
        <dbReference type="ARBA" id="ARBA00022676"/>
    </source>
</evidence>
<comment type="catalytic activity">
    <reaction evidence="1 8">
        <text>[(1-&gt;4)-alpha-D-glucosyl](n) + ADP-alpha-D-glucose = [(1-&gt;4)-alpha-D-glucosyl](n+1) + ADP + H(+)</text>
        <dbReference type="Rhea" id="RHEA:18189"/>
        <dbReference type="Rhea" id="RHEA-COMP:9584"/>
        <dbReference type="Rhea" id="RHEA-COMP:9587"/>
        <dbReference type="ChEBI" id="CHEBI:15378"/>
        <dbReference type="ChEBI" id="CHEBI:15444"/>
        <dbReference type="ChEBI" id="CHEBI:57498"/>
        <dbReference type="ChEBI" id="CHEBI:456216"/>
        <dbReference type="EC" id="2.4.1.21"/>
    </reaction>
</comment>
<evidence type="ECO:0000256" key="4">
    <source>
        <dbReference type="ARBA" id="ARBA00010281"/>
    </source>
</evidence>
<feature type="domain" description="Starch synthase catalytic" evidence="10">
    <location>
        <begin position="2"/>
        <end position="244"/>
    </location>
</feature>
<dbReference type="RefSeq" id="WP_058641683.1">
    <property type="nucleotide sequence ID" value="NZ_LDSL01000053.1"/>
</dbReference>